<keyword evidence="5 6" id="KW-0472">Membrane</keyword>
<organism evidence="7 8">
    <name type="scientific">Streptacidiphilus jiangxiensis</name>
    <dbReference type="NCBI Taxonomy" id="235985"/>
    <lineage>
        <taxon>Bacteria</taxon>
        <taxon>Bacillati</taxon>
        <taxon>Actinomycetota</taxon>
        <taxon>Actinomycetes</taxon>
        <taxon>Kitasatosporales</taxon>
        <taxon>Streptomycetaceae</taxon>
        <taxon>Streptacidiphilus</taxon>
    </lineage>
</organism>
<dbReference type="STRING" id="235985.SAMN05414137_1453"/>
<dbReference type="GO" id="GO:0022857">
    <property type="term" value="F:transmembrane transporter activity"/>
    <property type="evidence" value="ECO:0007669"/>
    <property type="project" value="InterPro"/>
</dbReference>
<comment type="subcellular location">
    <subcellularLocation>
        <location evidence="1">Cell membrane</location>
        <topology evidence="1">Multi-pass membrane protein</topology>
    </subcellularLocation>
</comment>
<evidence type="ECO:0000256" key="1">
    <source>
        <dbReference type="ARBA" id="ARBA00004651"/>
    </source>
</evidence>
<evidence type="ECO:0000256" key="3">
    <source>
        <dbReference type="ARBA" id="ARBA00022692"/>
    </source>
</evidence>
<protein>
    <submittedName>
        <fullName evidence="7">Predicted arabinose efflux permease, MFS family</fullName>
    </submittedName>
</protein>
<feature type="transmembrane region" description="Helical" evidence="6">
    <location>
        <begin position="320"/>
        <end position="346"/>
    </location>
</feature>
<feature type="transmembrane region" description="Helical" evidence="6">
    <location>
        <begin position="389"/>
        <end position="407"/>
    </location>
</feature>
<feature type="transmembrane region" description="Helical" evidence="6">
    <location>
        <begin position="192"/>
        <end position="212"/>
    </location>
</feature>
<gene>
    <name evidence="7" type="ORF">SAMN05414137_1453</name>
</gene>
<keyword evidence="4 6" id="KW-1133">Transmembrane helix</keyword>
<dbReference type="AlphaFoldDB" id="A0A1H8AG67"/>
<dbReference type="SUPFAM" id="SSF103473">
    <property type="entry name" value="MFS general substrate transporter"/>
    <property type="match status" value="1"/>
</dbReference>
<evidence type="ECO:0000256" key="6">
    <source>
        <dbReference type="SAM" id="Phobius"/>
    </source>
</evidence>
<feature type="transmembrane region" description="Helical" evidence="6">
    <location>
        <begin position="37"/>
        <end position="56"/>
    </location>
</feature>
<dbReference type="CDD" id="cd06173">
    <property type="entry name" value="MFS_MefA_like"/>
    <property type="match status" value="1"/>
</dbReference>
<evidence type="ECO:0000313" key="8">
    <source>
        <dbReference type="Proteomes" id="UP000183015"/>
    </source>
</evidence>
<feature type="transmembrane region" description="Helical" evidence="6">
    <location>
        <begin position="297"/>
        <end position="314"/>
    </location>
</feature>
<feature type="transmembrane region" description="Helical" evidence="6">
    <location>
        <begin position="233"/>
        <end position="252"/>
    </location>
</feature>
<feature type="transmembrane region" description="Helical" evidence="6">
    <location>
        <begin position="119"/>
        <end position="145"/>
    </location>
</feature>
<feature type="transmembrane region" description="Helical" evidence="6">
    <location>
        <begin position="62"/>
        <end position="81"/>
    </location>
</feature>
<evidence type="ECO:0000313" key="7">
    <source>
        <dbReference type="EMBL" id="SEM69755.1"/>
    </source>
</evidence>
<dbReference type="GO" id="GO:0005886">
    <property type="term" value="C:plasma membrane"/>
    <property type="evidence" value="ECO:0007669"/>
    <property type="project" value="UniProtKB-SubCell"/>
</dbReference>
<dbReference type="eggNOG" id="COG2814">
    <property type="taxonomic scope" value="Bacteria"/>
</dbReference>
<evidence type="ECO:0000256" key="2">
    <source>
        <dbReference type="ARBA" id="ARBA00022475"/>
    </source>
</evidence>
<dbReference type="PANTHER" id="PTHR23513:SF11">
    <property type="entry name" value="STAPHYLOFERRIN A TRANSPORTER"/>
    <property type="match status" value="1"/>
</dbReference>
<name>A0A1H8AG67_STRJI</name>
<keyword evidence="3 6" id="KW-0812">Transmembrane</keyword>
<dbReference type="OrthoDB" id="3539228at2"/>
<sequence length="429" mass="44117">MRGGTAAARLGLRVRLREAAAPLAVPAYRLHFSARTLSSAGAAVSPIGLAFAALRIGGTASSLGWILAAGMLPQIAFQLVGGVVADRWSRARVMVWTNLVPAVAETGAAVLLWSGQARVWQLVVMSAVCGSAAAFFGPAAAGVLTEVVPAELRHSANALLRMGQNLVKVAGPALGGAVVALAGPAWAIAWDALTFAVAAALFARLGLGADRLKTASTFGQDFREGWDDFRSRHWLWIMVVQGACLVPVWLVGYELLGPVFGQRYLGGAAAWGAIVSGFTTGVVAGAALGLLWKPTRVGVVVCLGNGLLAVPLAAMSSTSWVPLLVVSTVVAGTGCAFAITTWAGLMQARVPADRLSRASAYAGLGQLAPVPVGYLIAGPLTAWIGLRPTLAAAAVLVVLAATVPLTVRHVRLLDLPANRTAAERAPARV</sequence>
<dbReference type="InterPro" id="IPR036259">
    <property type="entry name" value="MFS_trans_sf"/>
</dbReference>
<dbReference type="Gene3D" id="1.20.1250.20">
    <property type="entry name" value="MFS general substrate transporter like domains"/>
    <property type="match status" value="1"/>
</dbReference>
<dbReference type="PANTHER" id="PTHR23513">
    <property type="entry name" value="INTEGRAL MEMBRANE EFFLUX PROTEIN-RELATED"/>
    <property type="match status" value="1"/>
</dbReference>
<dbReference type="Pfam" id="PF07690">
    <property type="entry name" value="MFS_1"/>
    <property type="match status" value="1"/>
</dbReference>
<dbReference type="RefSeq" id="WP_052439484.1">
    <property type="nucleotide sequence ID" value="NZ_BBPN01000060.1"/>
</dbReference>
<feature type="transmembrane region" description="Helical" evidence="6">
    <location>
        <begin position="264"/>
        <end position="290"/>
    </location>
</feature>
<reference evidence="8" key="1">
    <citation type="submission" date="2016-10" db="EMBL/GenBank/DDBJ databases">
        <authorList>
            <person name="Varghese N."/>
        </authorList>
    </citation>
    <scope>NUCLEOTIDE SEQUENCE [LARGE SCALE GENOMIC DNA]</scope>
    <source>
        <strain evidence="8">DSM 45096 / BCRC 16803 / CGMCC 4.1857 / CIP 109030 / JCM 12277 / KCTC 19219 / NBRC 100920 / 33214</strain>
    </source>
</reference>
<dbReference type="InterPro" id="IPR011701">
    <property type="entry name" value="MFS"/>
</dbReference>
<feature type="transmembrane region" description="Helical" evidence="6">
    <location>
        <begin position="358"/>
        <end position="377"/>
    </location>
</feature>
<proteinExistence type="predicted"/>
<dbReference type="EMBL" id="FOAZ01000045">
    <property type="protein sequence ID" value="SEM69755.1"/>
    <property type="molecule type" value="Genomic_DNA"/>
</dbReference>
<keyword evidence="2" id="KW-1003">Cell membrane</keyword>
<evidence type="ECO:0000256" key="5">
    <source>
        <dbReference type="ARBA" id="ARBA00023136"/>
    </source>
</evidence>
<dbReference type="Proteomes" id="UP000183015">
    <property type="component" value="Unassembled WGS sequence"/>
</dbReference>
<evidence type="ECO:0000256" key="4">
    <source>
        <dbReference type="ARBA" id="ARBA00022989"/>
    </source>
</evidence>
<keyword evidence="8" id="KW-1185">Reference proteome</keyword>
<accession>A0A1H8AG67</accession>